<dbReference type="EMBL" id="CAJVCH010151849">
    <property type="protein sequence ID" value="CAG7727653.1"/>
    <property type="molecule type" value="Genomic_DNA"/>
</dbReference>
<protein>
    <submittedName>
        <fullName evidence="1">Uncharacterized protein</fullName>
    </submittedName>
</protein>
<reference evidence="1" key="1">
    <citation type="submission" date="2021-06" db="EMBL/GenBank/DDBJ databases">
        <authorList>
            <person name="Hodson N. C."/>
            <person name="Mongue J. A."/>
            <person name="Jaron S. K."/>
        </authorList>
    </citation>
    <scope>NUCLEOTIDE SEQUENCE</scope>
</reference>
<accession>A0A8J2NV64</accession>
<organism evidence="1 2">
    <name type="scientific">Allacma fusca</name>
    <dbReference type="NCBI Taxonomy" id="39272"/>
    <lineage>
        <taxon>Eukaryota</taxon>
        <taxon>Metazoa</taxon>
        <taxon>Ecdysozoa</taxon>
        <taxon>Arthropoda</taxon>
        <taxon>Hexapoda</taxon>
        <taxon>Collembola</taxon>
        <taxon>Symphypleona</taxon>
        <taxon>Sminthuridae</taxon>
        <taxon>Allacma</taxon>
    </lineage>
</organism>
<name>A0A8J2NV64_9HEXA</name>
<keyword evidence="2" id="KW-1185">Reference proteome</keyword>
<evidence type="ECO:0000313" key="2">
    <source>
        <dbReference type="Proteomes" id="UP000708208"/>
    </source>
</evidence>
<evidence type="ECO:0000313" key="1">
    <source>
        <dbReference type="EMBL" id="CAG7727653.1"/>
    </source>
</evidence>
<proteinExistence type="predicted"/>
<comment type="caution">
    <text evidence="1">The sequence shown here is derived from an EMBL/GenBank/DDBJ whole genome shotgun (WGS) entry which is preliminary data.</text>
</comment>
<dbReference type="AlphaFoldDB" id="A0A8J2NV64"/>
<dbReference type="Proteomes" id="UP000708208">
    <property type="component" value="Unassembled WGS sequence"/>
</dbReference>
<sequence length="89" mass="10287">MELLPWPSYCHPKFDAHPSGRFSYENKYDLPMSKGDTGRNLRARISENWGKTLVSETHQVSRGRATETFILLNTTCIPREDRRFSGKAK</sequence>
<gene>
    <name evidence="1" type="ORF">AFUS01_LOCUS16484</name>
</gene>